<dbReference type="VEuPathDB" id="TriTrypDB:C4B63_242g8"/>
<protein>
    <submittedName>
        <fullName evidence="1">Uncharacterized protein</fullName>
    </submittedName>
</protein>
<comment type="caution">
    <text evidence="1">The sequence shown here is derived from an EMBL/GenBank/DDBJ whole genome shotgun (WGS) entry which is preliminary data.</text>
</comment>
<dbReference type="Proteomes" id="UP000246121">
    <property type="component" value="Unassembled WGS sequence"/>
</dbReference>
<dbReference type="VEuPathDB" id="TriTrypDB:TcBrA4_0093790"/>
<accession>A0A2V2UPL4</accession>
<dbReference type="AlphaFoldDB" id="A0A2V2UPL4"/>
<proteinExistence type="predicted"/>
<dbReference type="VEuPathDB" id="TriTrypDB:Tc_MARK_101"/>
<dbReference type="VEuPathDB" id="TriTrypDB:TcCLB.511817.134"/>
<dbReference type="EMBL" id="PRFA01000242">
    <property type="protein sequence ID" value="PWU84243.1"/>
    <property type="molecule type" value="Genomic_DNA"/>
</dbReference>
<reference evidence="1 2" key="1">
    <citation type="journal article" date="2018" name="Microb. Genom.">
        <title>Expanding an expanded genome: long-read sequencing of Trypanosoma cruzi.</title>
        <authorList>
            <person name="Berna L."/>
            <person name="Rodriguez M."/>
            <person name="Chiribao M.L."/>
            <person name="Parodi-Talice A."/>
            <person name="Pita S."/>
            <person name="Rijo G."/>
            <person name="Alvarez-Valin F."/>
            <person name="Robello C."/>
        </authorList>
    </citation>
    <scope>NUCLEOTIDE SEQUENCE [LARGE SCALE GENOMIC DNA]</scope>
    <source>
        <strain evidence="1 2">Dm28c</strain>
    </source>
</reference>
<gene>
    <name evidence="1" type="ORF">C4B63_242g8</name>
</gene>
<dbReference type="VEuPathDB" id="TriTrypDB:TcCLB.510525.70"/>
<dbReference type="VEuPathDB" id="TriTrypDB:C3747_83g186"/>
<sequence length="334" mass="37535">MNVNIQALHPSLQRYLPGHLPKRQRRLYTGKTNSKKFQVAHLADVETEVAQRLPLPGRLAQSLLFSPTVTRAVVVDETTDLVGIGDSFGTHPRNDNTSIPWASVSGKKDSKAVQNRETATSLLAVKATGTEQRFNKETFYFGCPTLGGAGQLEYNDPSDPHGRNHTVSAWNTRHHFLPAIWFSRATQHPAVADAIIQGSNPLTTNMKSEGPHKNTNGYEAPIKELNEKKQLTSVEAQPHVPTGSTPLPNSHTWPDTYNPPNLYDVPPPKLRYQLTDYHSTFHHTKGEPNSFMYISEKERFRSTKGMPLSTPTNTEIYTYGRRRYPTKDNEKQKK</sequence>
<evidence type="ECO:0000313" key="2">
    <source>
        <dbReference type="Proteomes" id="UP000246121"/>
    </source>
</evidence>
<dbReference type="VEuPathDB" id="TriTrypDB:TcG_08462"/>
<organism evidence="1 2">
    <name type="scientific">Trypanosoma cruzi</name>
    <dbReference type="NCBI Taxonomy" id="5693"/>
    <lineage>
        <taxon>Eukaryota</taxon>
        <taxon>Discoba</taxon>
        <taxon>Euglenozoa</taxon>
        <taxon>Kinetoplastea</taxon>
        <taxon>Metakinetoplastina</taxon>
        <taxon>Trypanosomatida</taxon>
        <taxon>Trypanosomatidae</taxon>
        <taxon>Trypanosoma</taxon>
        <taxon>Schizotrypanum</taxon>
    </lineage>
</organism>
<evidence type="ECO:0000313" key="1">
    <source>
        <dbReference type="EMBL" id="PWU84243.1"/>
    </source>
</evidence>
<dbReference type="VEuPathDB" id="TriTrypDB:TCSYLVIO_001418"/>
<dbReference type="VEuPathDB" id="TriTrypDB:ECC02_005777"/>
<name>A0A2V2UPL4_TRYCR</name>
<dbReference type="VEuPathDB" id="TriTrypDB:TCDM_02576"/>
<dbReference type="VEuPathDB" id="TriTrypDB:TcCL_NonESM00549"/>